<dbReference type="AlphaFoldDB" id="A0A4Y2KD41"/>
<dbReference type="OrthoDB" id="6767591at2759"/>
<gene>
    <name evidence="1" type="ORF">AVEN_106633_1</name>
</gene>
<evidence type="ECO:0000313" key="1">
    <source>
        <dbReference type="EMBL" id="GBM99749.1"/>
    </source>
</evidence>
<accession>A0A4Y2KD41</accession>
<dbReference type="Proteomes" id="UP000499080">
    <property type="component" value="Unassembled WGS sequence"/>
</dbReference>
<name>A0A4Y2KD41_ARAVE</name>
<sequence>MRTEIQEGKKRFSPEEYISKVQTRSLFARFARKKKKEGLSAMSNTEIQQEYTNFDDEEETEVNVQEVMRSIFNNKSDCSVTDWVAISFDKMWYPGEITDIENSDMKVKCMKRHGKNTFTLSQDDHYWYKGEEIVCKISAPAPLNAQFFSFSELDFKTVTKLHEEMNK</sequence>
<reference evidence="1 2" key="1">
    <citation type="journal article" date="2019" name="Sci. Rep.">
        <title>Orb-weaving spider Araneus ventricosus genome elucidates the spidroin gene catalogue.</title>
        <authorList>
            <person name="Kono N."/>
            <person name="Nakamura H."/>
            <person name="Ohtoshi R."/>
            <person name="Moran D.A.P."/>
            <person name="Shinohara A."/>
            <person name="Yoshida Y."/>
            <person name="Fujiwara M."/>
            <person name="Mori M."/>
            <person name="Tomita M."/>
            <person name="Arakawa K."/>
        </authorList>
    </citation>
    <scope>NUCLEOTIDE SEQUENCE [LARGE SCALE GENOMIC DNA]</scope>
</reference>
<proteinExistence type="predicted"/>
<organism evidence="1 2">
    <name type="scientific">Araneus ventricosus</name>
    <name type="common">Orbweaver spider</name>
    <name type="synonym">Epeira ventricosa</name>
    <dbReference type="NCBI Taxonomy" id="182803"/>
    <lineage>
        <taxon>Eukaryota</taxon>
        <taxon>Metazoa</taxon>
        <taxon>Ecdysozoa</taxon>
        <taxon>Arthropoda</taxon>
        <taxon>Chelicerata</taxon>
        <taxon>Arachnida</taxon>
        <taxon>Araneae</taxon>
        <taxon>Araneomorphae</taxon>
        <taxon>Entelegynae</taxon>
        <taxon>Araneoidea</taxon>
        <taxon>Araneidae</taxon>
        <taxon>Araneus</taxon>
    </lineage>
</organism>
<protein>
    <submittedName>
        <fullName evidence="1">Uncharacterized protein</fullName>
    </submittedName>
</protein>
<dbReference type="EMBL" id="BGPR01194163">
    <property type="protein sequence ID" value="GBM99749.1"/>
    <property type="molecule type" value="Genomic_DNA"/>
</dbReference>
<evidence type="ECO:0000313" key="2">
    <source>
        <dbReference type="Proteomes" id="UP000499080"/>
    </source>
</evidence>
<keyword evidence="2" id="KW-1185">Reference proteome</keyword>
<comment type="caution">
    <text evidence="1">The sequence shown here is derived from an EMBL/GenBank/DDBJ whole genome shotgun (WGS) entry which is preliminary data.</text>
</comment>